<proteinExistence type="inferred from homology"/>
<reference evidence="3 4" key="1">
    <citation type="submission" date="2017-07" db="EMBL/GenBank/DDBJ databases">
        <authorList>
            <person name="Sun Z.S."/>
            <person name="Albrecht U."/>
            <person name="Echele G."/>
            <person name="Lee C.C."/>
        </authorList>
    </citation>
    <scope>NUCLEOTIDE SEQUENCE [LARGE SCALE GENOMIC DNA]</scope>
    <source>
        <strain evidence="3 4">CGMCC 1.12672</strain>
    </source>
</reference>
<dbReference type="PANTHER" id="PTHR35561:SF1">
    <property type="entry name" value="RNA 2',3'-CYCLIC PHOSPHODIESTERASE"/>
    <property type="match status" value="1"/>
</dbReference>
<gene>
    <name evidence="3" type="ORF">SAMN06297144_0506</name>
</gene>
<dbReference type="EC" id="3.1.4.58" evidence="2"/>
<dbReference type="SUPFAM" id="SSF55144">
    <property type="entry name" value="LigT-like"/>
    <property type="match status" value="1"/>
</dbReference>
<dbReference type="OrthoDB" id="9793819at2"/>
<dbReference type="Gene3D" id="3.90.1140.10">
    <property type="entry name" value="Cyclic phosphodiesterase"/>
    <property type="match status" value="1"/>
</dbReference>
<comment type="function">
    <text evidence="2">Hydrolyzes RNA 2',3'-cyclic phosphodiester to an RNA 2'-phosphomonoester.</text>
</comment>
<keyword evidence="4" id="KW-1185">Reference proteome</keyword>
<dbReference type="Proteomes" id="UP000219494">
    <property type="component" value="Unassembled WGS sequence"/>
</dbReference>
<sequence length="177" mass="19468">MHRLFIGLRLPPPIREQLLDLSTGVAGARWQDEDQLHVTLRFIGEVDRRVAEDVADVLATVRAPALTLRLDGVGQFDSGGRVNALWAGIAPREPITALHRKIDAALVRLGLAPERRAYLPHVTVARLNRSAGPTAPWSAQHAGLSSAPFALEHFTLFESHLLAGSAHYEAIMRYLLH</sequence>
<evidence type="ECO:0000256" key="2">
    <source>
        <dbReference type="HAMAP-Rule" id="MF_01940"/>
    </source>
</evidence>
<feature type="short sequence motif" description="HXTX 2" evidence="2">
    <location>
        <begin position="121"/>
        <end position="124"/>
    </location>
</feature>
<keyword evidence="1 2" id="KW-0378">Hydrolase</keyword>
<dbReference type="Pfam" id="PF13563">
    <property type="entry name" value="2_5_RNA_ligase2"/>
    <property type="match status" value="1"/>
</dbReference>
<comment type="similarity">
    <text evidence="2">Belongs to the 2H phosphoesterase superfamily. ThpR family.</text>
</comment>
<dbReference type="HAMAP" id="MF_01940">
    <property type="entry name" value="RNA_CPDase"/>
    <property type="match status" value="1"/>
</dbReference>
<feature type="active site" description="Proton acceptor" evidence="2">
    <location>
        <position position="121"/>
    </location>
</feature>
<dbReference type="PANTHER" id="PTHR35561">
    <property type="entry name" value="RNA 2',3'-CYCLIC PHOSPHODIESTERASE"/>
    <property type="match status" value="1"/>
</dbReference>
<comment type="catalytic activity">
    <reaction evidence="2">
        <text>a 3'-end 2',3'-cyclophospho-ribonucleotide-RNA + H2O = a 3'-end 2'-phospho-ribonucleotide-RNA + H(+)</text>
        <dbReference type="Rhea" id="RHEA:11828"/>
        <dbReference type="Rhea" id="RHEA-COMP:10464"/>
        <dbReference type="Rhea" id="RHEA-COMP:17353"/>
        <dbReference type="ChEBI" id="CHEBI:15377"/>
        <dbReference type="ChEBI" id="CHEBI:15378"/>
        <dbReference type="ChEBI" id="CHEBI:83064"/>
        <dbReference type="ChEBI" id="CHEBI:173113"/>
        <dbReference type="EC" id="3.1.4.58"/>
    </reaction>
</comment>
<name>A0A285QGW5_9SPHN</name>
<dbReference type="InterPro" id="IPR009097">
    <property type="entry name" value="Cyclic_Pdiesterase"/>
</dbReference>
<dbReference type="NCBIfam" id="TIGR02258">
    <property type="entry name" value="2_5_ligase"/>
    <property type="match status" value="1"/>
</dbReference>
<dbReference type="EMBL" id="OBMI01000001">
    <property type="protein sequence ID" value="SOB79357.1"/>
    <property type="molecule type" value="Genomic_DNA"/>
</dbReference>
<evidence type="ECO:0000313" key="3">
    <source>
        <dbReference type="EMBL" id="SOB79357.1"/>
    </source>
</evidence>
<dbReference type="GO" id="GO:0008664">
    <property type="term" value="F:RNA 2',3'-cyclic 3'-phosphodiesterase activity"/>
    <property type="evidence" value="ECO:0007669"/>
    <property type="project" value="UniProtKB-EC"/>
</dbReference>
<accession>A0A285QGW5</accession>
<dbReference type="GO" id="GO:0004113">
    <property type="term" value="F:2',3'-cyclic-nucleotide 3'-phosphodiesterase activity"/>
    <property type="evidence" value="ECO:0007669"/>
    <property type="project" value="InterPro"/>
</dbReference>
<dbReference type="AlphaFoldDB" id="A0A285QGW5"/>
<dbReference type="RefSeq" id="WP_097062417.1">
    <property type="nucleotide sequence ID" value="NZ_OBMI01000001.1"/>
</dbReference>
<feature type="active site" description="Proton donor" evidence="2">
    <location>
        <position position="37"/>
    </location>
</feature>
<feature type="short sequence motif" description="HXTX 1" evidence="2">
    <location>
        <begin position="37"/>
        <end position="40"/>
    </location>
</feature>
<evidence type="ECO:0000256" key="1">
    <source>
        <dbReference type="ARBA" id="ARBA00022801"/>
    </source>
</evidence>
<dbReference type="InterPro" id="IPR004175">
    <property type="entry name" value="RNA_CPDase"/>
</dbReference>
<evidence type="ECO:0000313" key="4">
    <source>
        <dbReference type="Proteomes" id="UP000219494"/>
    </source>
</evidence>
<protein>
    <recommendedName>
        <fullName evidence="2">RNA 2',3'-cyclic phosphodiesterase</fullName>
        <shortName evidence="2">RNA 2',3'-CPDase</shortName>
        <ecNumber evidence="2">3.1.4.58</ecNumber>
    </recommendedName>
</protein>
<keyword evidence="3" id="KW-0436">Ligase</keyword>
<dbReference type="GO" id="GO:0016874">
    <property type="term" value="F:ligase activity"/>
    <property type="evidence" value="ECO:0007669"/>
    <property type="project" value="UniProtKB-KW"/>
</dbReference>
<organism evidence="3 4">
    <name type="scientific">Sphingomonas guangdongensis</name>
    <dbReference type="NCBI Taxonomy" id="1141890"/>
    <lineage>
        <taxon>Bacteria</taxon>
        <taxon>Pseudomonadati</taxon>
        <taxon>Pseudomonadota</taxon>
        <taxon>Alphaproteobacteria</taxon>
        <taxon>Sphingomonadales</taxon>
        <taxon>Sphingomonadaceae</taxon>
        <taxon>Sphingomonas</taxon>
    </lineage>
</organism>